<dbReference type="GO" id="GO:0006508">
    <property type="term" value="P:proteolysis"/>
    <property type="evidence" value="ECO:0007669"/>
    <property type="project" value="UniProtKB-KW"/>
</dbReference>
<dbReference type="NCBIfam" id="TIGR02290">
    <property type="entry name" value="M3_fam_3"/>
    <property type="match status" value="1"/>
</dbReference>
<dbReference type="SUPFAM" id="SSF55486">
    <property type="entry name" value="Metalloproteases ('zincins'), catalytic domain"/>
    <property type="match status" value="1"/>
</dbReference>
<dbReference type="InterPro" id="IPR011977">
    <property type="entry name" value="Pept_M3B_clade3"/>
</dbReference>
<evidence type="ECO:0000256" key="6">
    <source>
        <dbReference type="RuleBase" id="RU003435"/>
    </source>
</evidence>
<dbReference type="PATRIC" id="fig|471514.4.peg.2438"/>
<dbReference type="Gene3D" id="1.10.1370.20">
    <property type="entry name" value="Oligoendopeptidase f, C-terminal domain"/>
    <property type="match status" value="1"/>
</dbReference>
<dbReference type="PANTHER" id="PTHR34217:SF1">
    <property type="entry name" value="CARBOXYPEPTIDASE 1"/>
    <property type="match status" value="1"/>
</dbReference>
<evidence type="ECO:0000313" key="9">
    <source>
        <dbReference type="EMBL" id="KPV43386.1"/>
    </source>
</evidence>
<dbReference type="CDD" id="cd09607">
    <property type="entry name" value="M3B_PepF"/>
    <property type="match status" value="1"/>
</dbReference>
<dbReference type="EMBL" id="LJCO01000052">
    <property type="protein sequence ID" value="KPV43386.1"/>
    <property type="molecule type" value="Genomic_DNA"/>
</dbReference>
<dbReference type="OrthoDB" id="9769691at2"/>
<keyword evidence="1 6" id="KW-0645">Protease</keyword>
<keyword evidence="4 6" id="KW-0862">Zinc</keyword>
<gene>
    <name evidence="9" type="ORF">AN477_13060</name>
</gene>
<proteinExistence type="inferred from homology"/>
<dbReference type="GO" id="GO:0004222">
    <property type="term" value="F:metalloendopeptidase activity"/>
    <property type="evidence" value="ECO:0007669"/>
    <property type="project" value="InterPro"/>
</dbReference>
<dbReference type="STRING" id="471514.AN477_13060"/>
<comment type="caution">
    <text evidence="9">The sequence shown here is derived from an EMBL/GenBank/DDBJ whole genome shotgun (WGS) entry which is preliminary data.</text>
</comment>
<reference evidence="9 10" key="1">
    <citation type="submission" date="2015-09" db="EMBL/GenBank/DDBJ databases">
        <title>Draft genome sequence of Alicyclobacillus ferrooxydans DSM 22381.</title>
        <authorList>
            <person name="Hemp J."/>
        </authorList>
    </citation>
    <scope>NUCLEOTIDE SEQUENCE [LARGE SCALE GENOMIC DNA]</scope>
    <source>
        <strain evidence="9 10">TC-34</strain>
    </source>
</reference>
<keyword evidence="3 6" id="KW-0378">Hydrolase</keyword>
<dbReference type="Proteomes" id="UP000050482">
    <property type="component" value="Unassembled WGS sequence"/>
</dbReference>
<keyword evidence="2 6" id="KW-0479">Metal-binding</keyword>
<evidence type="ECO:0000259" key="8">
    <source>
        <dbReference type="Pfam" id="PF08439"/>
    </source>
</evidence>
<dbReference type="Pfam" id="PF01432">
    <property type="entry name" value="Peptidase_M3"/>
    <property type="match status" value="1"/>
</dbReference>
<evidence type="ECO:0000259" key="7">
    <source>
        <dbReference type="Pfam" id="PF01432"/>
    </source>
</evidence>
<dbReference type="RefSeq" id="WP_054969617.1">
    <property type="nucleotide sequence ID" value="NZ_LJCO01000052.1"/>
</dbReference>
<dbReference type="Gene3D" id="1.20.140.70">
    <property type="entry name" value="Oligopeptidase f, N-terminal domain"/>
    <property type="match status" value="1"/>
</dbReference>
<dbReference type="GO" id="GO:0046872">
    <property type="term" value="F:metal ion binding"/>
    <property type="evidence" value="ECO:0007669"/>
    <property type="project" value="UniProtKB-UniRule"/>
</dbReference>
<feature type="domain" description="Oligopeptidase F N-terminal" evidence="8">
    <location>
        <begin position="114"/>
        <end position="177"/>
    </location>
</feature>
<organism evidence="9 10">
    <name type="scientific">Alicyclobacillus ferrooxydans</name>
    <dbReference type="NCBI Taxonomy" id="471514"/>
    <lineage>
        <taxon>Bacteria</taxon>
        <taxon>Bacillati</taxon>
        <taxon>Bacillota</taxon>
        <taxon>Bacilli</taxon>
        <taxon>Bacillales</taxon>
        <taxon>Alicyclobacillaceae</taxon>
        <taxon>Alicyclobacillus</taxon>
    </lineage>
</organism>
<accession>A0A0P9GR54</accession>
<evidence type="ECO:0000256" key="1">
    <source>
        <dbReference type="ARBA" id="ARBA00022670"/>
    </source>
</evidence>
<evidence type="ECO:0000256" key="4">
    <source>
        <dbReference type="ARBA" id="ARBA00022833"/>
    </source>
</evidence>
<dbReference type="InterPro" id="IPR001567">
    <property type="entry name" value="Pept_M3A_M3B_dom"/>
</dbReference>
<name>A0A0P9GR54_9BACL</name>
<dbReference type="Pfam" id="PF08439">
    <property type="entry name" value="Peptidase_M3_N"/>
    <property type="match status" value="1"/>
</dbReference>
<comment type="cofactor">
    <cofactor evidence="6">
        <name>Zn(2+)</name>
        <dbReference type="ChEBI" id="CHEBI:29105"/>
    </cofactor>
    <text evidence="6">Binds 1 zinc ion.</text>
</comment>
<dbReference type="PANTHER" id="PTHR34217">
    <property type="entry name" value="METAL-DEPENDENT CARBOXYPEPTIDASE"/>
    <property type="match status" value="1"/>
</dbReference>
<dbReference type="InterPro" id="IPR034006">
    <property type="entry name" value="M3B_PepF_2"/>
</dbReference>
<dbReference type="GO" id="GO:0004181">
    <property type="term" value="F:metallocarboxypeptidase activity"/>
    <property type="evidence" value="ECO:0007669"/>
    <property type="project" value="InterPro"/>
</dbReference>
<evidence type="ECO:0000256" key="3">
    <source>
        <dbReference type="ARBA" id="ARBA00022801"/>
    </source>
</evidence>
<protein>
    <submittedName>
        <fullName evidence="9">Oligoendopeptidase</fullName>
    </submittedName>
</protein>
<sequence>MEHKAQTWDLDSVFPGGSESSEFRAFLDQLASDTATFADQLTKRVQSTDRDDWIHMIETVQNLADRQREAGAFVSCLGAADTKDREAKILRGRISQLGAQLNSMFTTFDAGLENLDDAVWQSLLADERLQTVRFSLEERRKRAKQRMTPAAEKLVSDLMVDGYHGWGQLYDTIVGKMSLTIEEDGQPKSLSMGQAHNKLSSPHQAVRNEVFSKWESTWASESDLFGDTINHLAGFRLAAYKHRGWDSVLQEPLEINRMDEETLNVMWRVIEENKPRFTEYMSAKAKLLGLEKLGWQDVDAPIGTTSSKSVSYEEARKFIVNQFGSFSPDMADFADSCFERRWIEAEDRPGKRPGAFCTSFPVSQQTRVFTTFSGTVGNVSTLAHELGHAYHQHVMAGLPRFAQNYAMNVAETASTFAEMIVSDASLKAAEGEEERLALLDDKLHRSVAMFMNIHARFLFETSFYEERKQGPVSVERINTLMENAQKEAYCDALGSYHPHFWASKLHFYITGTPFYNFPYTFGYLFSTGLYAQSQKEGAGFADRYVALLRDTASMRVEDLAKKHLGVDLREPTFWREAIATLLPDAREFVDLVAKRQAR</sequence>
<keyword evidence="10" id="KW-1185">Reference proteome</keyword>
<dbReference type="AlphaFoldDB" id="A0A0P9GR54"/>
<dbReference type="InterPro" id="IPR013647">
    <property type="entry name" value="OligopepF_N_dom"/>
</dbReference>
<dbReference type="InterPro" id="IPR001333">
    <property type="entry name" value="Peptidase_M32_Taq"/>
</dbReference>
<comment type="similarity">
    <text evidence="6">Belongs to the peptidase M3 family.</text>
</comment>
<evidence type="ECO:0000256" key="5">
    <source>
        <dbReference type="ARBA" id="ARBA00023049"/>
    </source>
</evidence>
<dbReference type="InterPro" id="IPR042088">
    <property type="entry name" value="OligoPept_F_C"/>
</dbReference>
<feature type="domain" description="Peptidase M3A/M3B catalytic" evidence="7">
    <location>
        <begin position="200"/>
        <end position="574"/>
    </location>
</feature>
<keyword evidence="5 6" id="KW-0482">Metalloprotease</keyword>
<evidence type="ECO:0000313" key="10">
    <source>
        <dbReference type="Proteomes" id="UP000050482"/>
    </source>
</evidence>
<evidence type="ECO:0000256" key="2">
    <source>
        <dbReference type="ARBA" id="ARBA00022723"/>
    </source>
</evidence>